<dbReference type="RefSeq" id="XP_013324735.1">
    <property type="nucleotide sequence ID" value="XM_013469281.1"/>
</dbReference>
<name>A0A0F4YKL0_RASE3</name>
<gene>
    <name evidence="2" type="ORF">T310_7934</name>
</gene>
<dbReference type="GeneID" id="25320199"/>
<reference evidence="2 3" key="1">
    <citation type="submission" date="2015-04" db="EMBL/GenBank/DDBJ databases">
        <authorList>
            <person name="Heijne W.H."/>
            <person name="Fedorova N.D."/>
            <person name="Nierman W.C."/>
            <person name="Vollebregt A.W."/>
            <person name="Zhao Z."/>
            <person name="Wu L."/>
            <person name="Kumar M."/>
            <person name="Stam H."/>
            <person name="van den Berg M.A."/>
            <person name="Pel H.J."/>
        </authorList>
    </citation>
    <scope>NUCLEOTIDE SEQUENCE [LARGE SCALE GENOMIC DNA]</scope>
    <source>
        <strain evidence="2 3">CBS 393.64</strain>
    </source>
</reference>
<keyword evidence="3" id="KW-1185">Reference proteome</keyword>
<feature type="compositionally biased region" description="Polar residues" evidence="1">
    <location>
        <begin position="16"/>
        <end position="34"/>
    </location>
</feature>
<organism evidence="2 3">
    <name type="scientific">Rasamsonia emersonii (strain ATCC 16479 / CBS 393.64 / IMI 116815)</name>
    <dbReference type="NCBI Taxonomy" id="1408163"/>
    <lineage>
        <taxon>Eukaryota</taxon>
        <taxon>Fungi</taxon>
        <taxon>Dikarya</taxon>
        <taxon>Ascomycota</taxon>
        <taxon>Pezizomycotina</taxon>
        <taxon>Eurotiomycetes</taxon>
        <taxon>Eurotiomycetidae</taxon>
        <taxon>Eurotiales</taxon>
        <taxon>Trichocomaceae</taxon>
        <taxon>Rasamsonia</taxon>
    </lineage>
</organism>
<dbReference type="InterPro" id="IPR029063">
    <property type="entry name" value="SAM-dependent_MTases_sf"/>
</dbReference>
<dbReference type="GO" id="GO:0008757">
    <property type="term" value="F:S-adenosylmethionine-dependent methyltransferase activity"/>
    <property type="evidence" value="ECO:0007669"/>
    <property type="project" value="UniProtKB-ARBA"/>
</dbReference>
<feature type="region of interest" description="Disordered" evidence="1">
    <location>
        <begin position="1"/>
        <end position="56"/>
    </location>
</feature>
<evidence type="ECO:0000313" key="3">
    <source>
        <dbReference type="Proteomes" id="UP000053958"/>
    </source>
</evidence>
<dbReference type="OrthoDB" id="2106152at2759"/>
<dbReference type="InterPro" id="IPR019410">
    <property type="entry name" value="Methyltransf_16"/>
</dbReference>
<comment type="caution">
    <text evidence="2">The sequence shown here is derived from an EMBL/GenBank/DDBJ whole genome shotgun (WGS) entry which is preliminary data.</text>
</comment>
<accession>A0A0F4YKL0</accession>
<evidence type="ECO:0000313" key="2">
    <source>
        <dbReference type="EMBL" id="KKA18123.1"/>
    </source>
</evidence>
<feature type="compositionally biased region" description="Acidic residues" evidence="1">
    <location>
        <begin position="45"/>
        <end position="56"/>
    </location>
</feature>
<dbReference type="EMBL" id="LASV01000494">
    <property type="protein sequence ID" value="KKA18123.1"/>
    <property type="molecule type" value="Genomic_DNA"/>
</dbReference>
<feature type="compositionally biased region" description="Basic residues" evidence="1">
    <location>
        <begin position="1"/>
        <end position="14"/>
    </location>
</feature>
<dbReference type="Gene3D" id="3.40.50.150">
    <property type="entry name" value="Vaccinia Virus protein VP39"/>
    <property type="match status" value="1"/>
</dbReference>
<dbReference type="Proteomes" id="UP000053958">
    <property type="component" value="Unassembled WGS sequence"/>
</dbReference>
<dbReference type="AlphaFoldDB" id="A0A0F4YKL0"/>
<dbReference type="GO" id="GO:0032259">
    <property type="term" value="P:methylation"/>
    <property type="evidence" value="ECO:0007669"/>
    <property type="project" value="UniProtKB-KW"/>
</dbReference>
<protein>
    <submittedName>
        <fullName evidence="2">Nicotinamide N-methyltransferase</fullName>
    </submittedName>
</protein>
<proteinExistence type="predicted"/>
<dbReference type="PANTHER" id="PTHR14614">
    <property type="entry name" value="HEPATOCELLULAR CARCINOMA-ASSOCIATED ANTIGEN"/>
    <property type="match status" value="1"/>
</dbReference>
<dbReference type="PANTHER" id="PTHR14614:SF104">
    <property type="entry name" value="N-METHYLTRANSFERASE, PUTATIVE (AFU_ORTHOLOGUE AFUA_1G17750)-RELATED"/>
    <property type="match status" value="1"/>
</dbReference>
<keyword evidence="2" id="KW-0808">Transferase</keyword>
<dbReference type="GO" id="GO:0005737">
    <property type="term" value="C:cytoplasm"/>
    <property type="evidence" value="ECO:0007669"/>
    <property type="project" value="TreeGrafter"/>
</dbReference>
<dbReference type="Pfam" id="PF10294">
    <property type="entry name" value="Methyltransf_16"/>
    <property type="match status" value="1"/>
</dbReference>
<sequence>MLHSRLRPLPRKAHPSPTQCQPTASDHTSSNDSSVPPPDFRGIGDYDDNDDEDPEDLFASFLPHLLPDDAPSFHGDPGQRLLYDSPRYGPLQIMVPSYPGQSEKRTEEIAAGWREEGSDAGAVNQVEEGRKLFAHFLWSAAMVVAEGVEDAAAAEAGETVKPGKMMWSVKGHRVLELGAGAALPSIISVLSSASYVAITDHPSSPAFTGAIDFNIAANVHPPLRDRISAHPHEWGVLTDSFAQENRGRFSRIIAADCLWIKGQHENLVKTILWFLTPPAAAANGQEQNQEQGPTDAEGKVWIVAGFHTGRAIVASFFETAQRMGLEIEDIYERDLNASEADERAGENGEI</sequence>
<keyword evidence="2" id="KW-0489">Methyltransferase</keyword>
<evidence type="ECO:0000256" key="1">
    <source>
        <dbReference type="SAM" id="MobiDB-lite"/>
    </source>
</evidence>